<dbReference type="GO" id="GO:0045259">
    <property type="term" value="C:proton-transporting ATP synthase complex"/>
    <property type="evidence" value="ECO:0007669"/>
    <property type="project" value="UniProtKB-KW"/>
</dbReference>
<proteinExistence type="inferred from homology"/>
<feature type="transmembrane region" description="Helical" evidence="12">
    <location>
        <begin position="12"/>
        <end position="29"/>
    </location>
</feature>
<evidence type="ECO:0000256" key="5">
    <source>
        <dbReference type="ARBA" id="ARBA00022692"/>
    </source>
</evidence>
<evidence type="ECO:0000256" key="4">
    <source>
        <dbReference type="ARBA" id="ARBA00022547"/>
    </source>
</evidence>
<dbReference type="GO" id="GO:0005743">
    <property type="term" value="C:mitochondrial inner membrane"/>
    <property type="evidence" value="ECO:0007669"/>
    <property type="project" value="UniProtKB-SubCell"/>
</dbReference>
<dbReference type="GeneID" id="4156017"/>
<evidence type="ECO:0000313" key="13">
    <source>
        <dbReference type="EMBL" id="AAZ76756.1"/>
    </source>
</evidence>
<sequence>MLFDLFSCFDDCNATIPPLLVILAFVLYFNKSSQPPHPQHSHTVGELADNHRVLNTMSGRTVLVSLFVLVGYLNPMGLYPYMFSMTSHLATNLALSLPLWVAILLASSSFSGYSFLSHLQPTGAPAALSPFLCLIELVSLIIRPLTLCVRLAANLSTGHIFIALLAGSAALTIPVGVFYFAFEFAICGIQNYIFTLLPLLYLEEHP</sequence>
<organism evidence="13">
    <name type="scientific">Flustrellidra hispida</name>
    <dbReference type="NCBI Taxonomy" id="97271"/>
    <lineage>
        <taxon>Eukaryota</taxon>
        <taxon>Metazoa</taxon>
        <taxon>Spiralia</taxon>
        <taxon>Lophotrochozoa</taxon>
        <taxon>Bryozoa</taxon>
        <taxon>Gymnolaemata</taxon>
        <taxon>Ctenostomatida</taxon>
        <taxon>Flustrellidridae</taxon>
        <taxon>Flustrellidra</taxon>
    </lineage>
</organism>
<comment type="similarity">
    <text evidence="2">Belongs to the ATPase A chain family.</text>
</comment>
<keyword evidence="3" id="KW-0813">Transport</keyword>
<feature type="transmembrane region" description="Helical" evidence="12">
    <location>
        <begin position="122"/>
        <end position="142"/>
    </location>
</feature>
<keyword evidence="13" id="KW-0496">Mitochondrion</keyword>
<dbReference type="EMBL" id="DQ157889">
    <property type="protein sequence ID" value="AAZ76756.1"/>
    <property type="molecule type" value="Genomic_DNA"/>
</dbReference>
<evidence type="ECO:0000256" key="9">
    <source>
        <dbReference type="ARBA" id="ARBA00023136"/>
    </source>
</evidence>
<dbReference type="CDD" id="cd00310">
    <property type="entry name" value="ATP-synt_Fo_a_6"/>
    <property type="match status" value="1"/>
</dbReference>
<dbReference type="GO" id="GO:0046933">
    <property type="term" value="F:proton-transporting ATP synthase activity, rotational mechanism"/>
    <property type="evidence" value="ECO:0007669"/>
    <property type="project" value="TreeGrafter"/>
</dbReference>
<name>Q15K49_9BILA</name>
<dbReference type="RefSeq" id="YP_654706.1">
    <property type="nucleotide sequence ID" value="NC_008192.1"/>
</dbReference>
<dbReference type="InterPro" id="IPR035908">
    <property type="entry name" value="F0_ATP_A_sf"/>
</dbReference>
<reference evidence="13" key="1">
    <citation type="journal article" date="2006" name="Mol. Phylogenet. Evol.">
        <title>The complete mitochondrial genome of Flustrellidra hispida and the phylogenetic position of Bryozoa among the Metazoa.</title>
        <authorList>
            <person name="Waeschenbach A."/>
            <person name="Telford M.J."/>
            <person name="Porter J.S."/>
            <person name="Littlewood D.T."/>
        </authorList>
    </citation>
    <scope>NUCLEOTIDE SEQUENCE</scope>
</reference>
<keyword evidence="6" id="KW-0375">Hydrogen ion transport</keyword>
<dbReference type="InterPro" id="IPR000568">
    <property type="entry name" value="ATP_synth_F0_asu"/>
</dbReference>
<keyword evidence="5 12" id="KW-0812">Transmembrane</keyword>
<dbReference type="PANTHER" id="PTHR11410">
    <property type="entry name" value="ATP SYNTHASE SUBUNIT A"/>
    <property type="match status" value="1"/>
</dbReference>
<dbReference type="InterPro" id="IPR045083">
    <property type="entry name" value="ATP_synth_F0_asu_bact/mt"/>
</dbReference>
<gene>
    <name evidence="13" type="primary">ATP6</name>
</gene>
<feature type="transmembrane region" description="Helical" evidence="12">
    <location>
        <begin position="93"/>
        <end position="116"/>
    </location>
</feature>
<dbReference type="NCBIfam" id="TIGR01131">
    <property type="entry name" value="ATP_synt_6_or_A"/>
    <property type="match status" value="1"/>
</dbReference>
<keyword evidence="7 12" id="KW-1133">Transmembrane helix</keyword>
<keyword evidence="4" id="KW-0138">CF(0)</keyword>
<keyword evidence="8" id="KW-0406">Ion transport</keyword>
<dbReference type="PRINTS" id="PR00123">
    <property type="entry name" value="ATPASEA"/>
</dbReference>
<dbReference type="PANTHER" id="PTHR11410:SF0">
    <property type="entry name" value="ATP SYNTHASE SUBUNIT A"/>
    <property type="match status" value="1"/>
</dbReference>
<accession>Q15K49</accession>
<evidence type="ECO:0000256" key="10">
    <source>
        <dbReference type="ARBA" id="ARBA00023310"/>
    </source>
</evidence>
<evidence type="ECO:0000256" key="7">
    <source>
        <dbReference type="ARBA" id="ARBA00022989"/>
    </source>
</evidence>
<keyword evidence="10" id="KW-0066">ATP synthesis</keyword>
<dbReference type="SUPFAM" id="SSF81336">
    <property type="entry name" value="F1F0 ATP synthase subunit A"/>
    <property type="match status" value="1"/>
</dbReference>
<evidence type="ECO:0000256" key="3">
    <source>
        <dbReference type="ARBA" id="ARBA00022448"/>
    </source>
</evidence>
<feature type="transmembrane region" description="Helical" evidence="12">
    <location>
        <begin position="151"/>
        <end position="171"/>
    </location>
</feature>
<evidence type="ECO:0000256" key="12">
    <source>
        <dbReference type="SAM" id="Phobius"/>
    </source>
</evidence>
<evidence type="ECO:0000256" key="2">
    <source>
        <dbReference type="ARBA" id="ARBA00006810"/>
    </source>
</evidence>
<dbReference type="Pfam" id="PF00119">
    <property type="entry name" value="ATP-synt_A"/>
    <property type="match status" value="1"/>
</dbReference>
<dbReference type="Gene3D" id="1.20.120.220">
    <property type="entry name" value="ATP synthase, F0 complex, subunit A"/>
    <property type="match status" value="1"/>
</dbReference>
<protein>
    <recommendedName>
        <fullName evidence="11">ATP synthase subunit a</fullName>
    </recommendedName>
</protein>
<dbReference type="AlphaFoldDB" id="Q15K49"/>
<dbReference type="CTD" id="4508"/>
<feature type="transmembrane region" description="Helical" evidence="12">
    <location>
        <begin position="62"/>
        <end position="81"/>
    </location>
</feature>
<keyword evidence="9 12" id="KW-0472">Membrane</keyword>
<evidence type="ECO:0000256" key="8">
    <source>
        <dbReference type="ARBA" id="ARBA00023065"/>
    </source>
</evidence>
<evidence type="ECO:0000256" key="6">
    <source>
        <dbReference type="ARBA" id="ARBA00022781"/>
    </source>
</evidence>
<comment type="subcellular location">
    <subcellularLocation>
        <location evidence="1">Membrane</location>
        <topology evidence="1">Multi-pass membrane protein</topology>
    </subcellularLocation>
    <subcellularLocation>
        <location evidence="11">Mitochondrion inner membrane</location>
        <topology evidence="11">Multi-pass membrane protein</topology>
    </subcellularLocation>
</comment>
<evidence type="ECO:0000256" key="11">
    <source>
        <dbReference type="RuleBase" id="RU004450"/>
    </source>
</evidence>
<evidence type="ECO:0000256" key="1">
    <source>
        <dbReference type="ARBA" id="ARBA00004141"/>
    </source>
</evidence>
<geneLocation type="mitochondrion" evidence="13"/>